<protein>
    <submittedName>
        <fullName evidence="1">Uncharacterized protein</fullName>
    </submittedName>
</protein>
<dbReference type="EMBL" id="HBUF01086422">
    <property type="protein sequence ID" value="CAG6634466.1"/>
    <property type="molecule type" value="Transcribed_RNA"/>
</dbReference>
<accession>A0A8D8V1W2</accession>
<evidence type="ECO:0000313" key="1">
    <source>
        <dbReference type="EMBL" id="CAG6717445.1"/>
    </source>
</evidence>
<dbReference type="EMBL" id="HBUF01355842">
    <property type="protein sequence ID" value="CAG6717445.1"/>
    <property type="molecule type" value="Transcribed_RNA"/>
</dbReference>
<dbReference type="AlphaFoldDB" id="A0A8D8V1W2"/>
<dbReference type="EMBL" id="HBUF01086421">
    <property type="protein sequence ID" value="CAG6634465.1"/>
    <property type="molecule type" value="Transcribed_RNA"/>
</dbReference>
<dbReference type="EMBL" id="HBUF01355843">
    <property type="protein sequence ID" value="CAG6717446.1"/>
    <property type="molecule type" value="Transcribed_RNA"/>
</dbReference>
<sequence>MQTITLERNVTRDLVEEGVAGQVISVELPWQVGVMDVVYPWVPCQDRLGRVLYRGQTFSRLPILFTVPVIIARSGRWFCSLGSRINHNTRSSQSKHWTCYTTH</sequence>
<name>A0A8D8V1W2_9HEMI</name>
<reference evidence="1" key="1">
    <citation type="submission" date="2021-05" db="EMBL/GenBank/DDBJ databases">
        <authorList>
            <person name="Alioto T."/>
            <person name="Alioto T."/>
            <person name="Gomez Garrido J."/>
        </authorList>
    </citation>
    <scope>NUCLEOTIDE SEQUENCE</scope>
</reference>
<proteinExistence type="predicted"/>
<organism evidence="1">
    <name type="scientific">Cacopsylla melanoneura</name>
    <dbReference type="NCBI Taxonomy" id="428564"/>
    <lineage>
        <taxon>Eukaryota</taxon>
        <taxon>Metazoa</taxon>
        <taxon>Ecdysozoa</taxon>
        <taxon>Arthropoda</taxon>
        <taxon>Hexapoda</taxon>
        <taxon>Insecta</taxon>
        <taxon>Pterygota</taxon>
        <taxon>Neoptera</taxon>
        <taxon>Paraneoptera</taxon>
        <taxon>Hemiptera</taxon>
        <taxon>Sternorrhyncha</taxon>
        <taxon>Psylloidea</taxon>
        <taxon>Psyllidae</taxon>
        <taxon>Psyllinae</taxon>
        <taxon>Cacopsylla</taxon>
    </lineage>
</organism>